<dbReference type="NCBIfam" id="TIGR01250">
    <property type="entry name" value="pro_imino_pep_2"/>
    <property type="match status" value="1"/>
</dbReference>
<dbReference type="AlphaFoldDB" id="D6U6A8"/>
<evidence type="ECO:0000256" key="5">
    <source>
        <dbReference type="ARBA" id="ARBA00022801"/>
    </source>
</evidence>
<dbReference type="Proteomes" id="UP000004508">
    <property type="component" value="Unassembled WGS sequence"/>
</dbReference>
<dbReference type="SUPFAM" id="SSF53474">
    <property type="entry name" value="alpha/beta-Hydrolases"/>
    <property type="match status" value="1"/>
</dbReference>
<evidence type="ECO:0000256" key="2">
    <source>
        <dbReference type="ARBA" id="ARBA00010088"/>
    </source>
</evidence>
<dbReference type="InterPro" id="IPR002410">
    <property type="entry name" value="Peptidase_S33"/>
</dbReference>
<proteinExistence type="inferred from homology"/>
<sequence length="293" mass="33542">MSSTLPVQEGFIPFRGYRTWYRIVGDLSVNKKGMFPLVTLHGGPGATHYGLLPLEKITETGRAVIFYDQLGCGNSDRPDDSSIWSVKLFLDELIAIRRELGLDQIHLFGHSWGGMLAMEYVLTQPSGVLSLVLASSLASGALIDAERKRVYEQLPFEVREILLTQRWSEEPEYQQARKYFDTHHVIRHEPWPDFLDQANKRMNVKVNISMWSQGELRTWDIRPRLREIHVSTLVTSGVYDGMSPTQDDILFQGIPQAKHMVFQDSAHFAHAEETDTYIAVLNEFLTQVEQSYQ</sequence>
<protein>
    <recommendedName>
        <fullName evidence="4">Proline iminopeptidase</fullName>
        <ecNumber evidence="3">3.4.11.5</ecNumber>
    </recommendedName>
    <alternativeName>
        <fullName evidence="6">Prolyl aminopeptidase</fullName>
    </alternativeName>
</protein>
<feature type="domain" description="AB hydrolase-1" evidence="9">
    <location>
        <begin position="36"/>
        <end position="273"/>
    </location>
</feature>
<gene>
    <name evidence="10" type="ORF">Krac_1129</name>
</gene>
<dbReference type="Pfam" id="PF00561">
    <property type="entry name" value="Abhydrolase_1"/>
    <property type="match status" value="1"/>
</dbReference>
<keyword evidence="5 7" id="KW-0378">Hydrolase</keyword>
<organism evidence="10 11">
    <name type="scientific">Ktedonobacter racemifer DSM 44963</name>
    <dbReference type="NCBI Taxonomy" id="485913"/>
    <lineage>
        <taxon>Bacteria</taxon>
        <taxon>Bacillati</taxon>
        <taxon>Chloroflexota</taxon>
        <taxon>Ktedonobacteria</taxon>
        <taxon>Ktedonobacterales</taxon>
        <taxon>Ktedonobacteraceae</taxon>
        <taxon>Ktedonobacter</taxon>
    </lineage>
</organism>
<feature type="active site" evidence="8">
    <location>
        <position position="240"/>
    </location>
</feature>
<comment type="caution">
    <text evidence="10">The sequence shown here is derived from an EMBL/GenBank/DDBJ whole genome shotgun (WGS) entry which is preliminary data.</text>
</comment>
<evidence type="ECO:0000313" key="10">
    <source>
        <dbReference type="EMBL" id="EFH80519.1"/>
    </source>
</evidence>
<dbReference type="ESTHER" id="9chlr-d6u6a8">
    <property type="family name" value="Proline_iminopeptidase"/>
</dbReference>
<comment type="similarity">
    <text evidence="2 7">Belongs to the peptidase S33 family.</text>
</comment>
<evidence type="ECO:0000256" key="6">
    <source>
        <dbReference type="ARBA" id="ARBA00029605"/>
    </source>
</evidence>
<dbReference type="OrthoDB" id="151598at2"/>
<dbReference type="EC" id="3.4.11.5" evidence="3"/>
<feature type="active site" description="Proton donor" evidence="8">
    <location>
        <position position="267"/>
    </location>
</feature>
<keyword evidence="10" id="KW-0031">Aminopeptidase</keyword>
<keyword evidence="11" id="KW-1185">Reference proteome</keyword>
<reference evidence="10 11" key="1">
    <citation type="journal article" date="2011" name="Stand. Genomic Sci.">
        <title>Non-contiguous finished genome sequence and contextual data of the filamentous soil bacterium Ktedonobacter racemifer type strain (SOSP1-21).</title>
        <authorList>
            <person name="Chang Y.J."/>
            <person name="Land M."/>
            <person name="Hauser L."/>
            <person name="Chertkov O."/>
            <person name="Del Rio T.G."/>
            <person name="Nolan M."/>
            <person name="Copeland A."/>
            <person name="Tice H."/>
            <person name="Cheng J.F."/>
            <person name="Lucas S."/>
            <person name="Han C."/>
            <person name="Goodwin L."/>
            <person name="Pitluck S."/>
            <person name="Ivanova N."/>
            <person name="Ovchinikova G."/>
            <person name="Pati A."/>
            <person name="Chen A."/>
            <person name="Palaniappan K."/>
            <person name="Mavromatis K."/>
            <person name="Liolios K."/>
            <person name="Brettin T."/>
            <person name="Fiebig A."/>
            <person name="Rohde M."/>
            <person name="Abt B."/>
            <person name="Goker M."/>
            <person name="Detter J.C."/>
            <person name="Woyke T."/>
            <person name="Bristow J."/>
            <person name="Eisen J.A."/>
            <person name="Markowitz V."/>
            <person name="Hugenholtz P."/>
            <person name="Kyrpides N.C."/>
            <person name="Klenk H.P."/>
            <person name="Lapidus A."/>
        </authorList>
    </citation>
    <scope>NUCLEOTIDE SEQUENCE [LARGE SCALE GENOMIC DNA]</scope>
    <source>
        <strain evidence="11">DSM 44963</strain>
    </source>
</reference>
<dbReference type="InParanoid" id="D6U6A8"/>
<dbReference type="InterPro" id="IPR005945">
    <property type="entry name" value="Pro_imino_pep"/>
</dbReference>
<evidence type="ECO:0000259" key="9">
    <source>
        <dbReference type="Pfam" id="PF00561"/>
    </source>
</evidence>
<evidence type="ECO:0000256" key="7">
    <source>
        <dbReference type="PIRNR" id="PIRNR005539"/>
    </source>
</evidence>
<evidence type="ECO:0000256" key="8">
    <source>
        <dbReference type="PIRSR" id="PIRSR005539-1"/>
    </source>
</evidence>
<dbReference type="GO" id="GO:0006508">
    <property type="term" value="P:proteolysis"/>
    <property type="evidence" value="ECO:0007669"/>
    <property type="project" value="InterPro"/>
</dbReference>
<dbReference type="EMBL" id="ADVG01000005">
    <property type="protein sequence ID" value="EFH80519.1"/>
    <property type="molecule type" value="Genomic_DNA"/>
</dbReference>
<dbReference type="eggNOG" id="COG0596">
    <property type="taxonomic scope" value="Bacteria"/>
</dbReference>
<dbReference type="PIRSF" id="PIRSF005539">
    <property type="entry name" value="Pept_S33_TRI_F1"/>
    <property type="match status" value="1"/>
</dbReference>
<dbReference type="Gene3D" id="3.40.50.1820">
    <property type="entry name" value="alpha/beta hydrolase"/>
    <property type="match status" value="1"/>
</dbReference>
<dbReference type="STRING" id="485913.Krac_1129"/>
<dbReference type="PRINTS" id="PR00111">
    <property type="entry name" value="ABHYDROLASE"/>
</dbReference>
<comment type="catalytic activity">
    <reaction evidence="1">
        <text>Release of N-terminal proline from a peptide.</text>
        <dbReference type="EC" id="3.4.11.5"/>
    </reaction>
</comment>
<evidence type="ECO:0000256" key="4">
    <source>
        <dbReference type="ARBA" id="ARBA00021843"/>
    </source>
</evidence>
<evidence type="ECO:0000256" key="3">
    <source>
        <dbReference type="ARBA" id="ARBA00012568"/>
    </source>
</evidence>
<dbReference type="InterPro" id="IPR000073">
    <property type="entry name" value="AB_hydrolase_1"/>
</dbReference>
<dbReference type="PRINTS" id="PR00793">
    <property type="entry name" value="PROAMNOPTASE"/>
</dbReference>
<dbReference type="RefSeq" id="WP_007923154.1">
    <property type="nucleotide sequence ID" value="NZ_ADVG01000005.1"/>
</dbReference>
<dbReference type="InterPro" id="IPR029058">
    <property type="entry name" value="AB_hydrolase_fold"/>
</dbReference>
<dbReference type="GO" id="GO:0016020">
    <property type="term" value="C:membrane"/>
    <property type="evidence" value="ECO:0007669"/>
    <property type="project" value="TreeGrafter"/>
</dbReference>
<dbReference type="InterPro" id="IPR050266">
    <property type="entry name" value="AB_hydrolase_sf"/>
</dbReference>
<dbReference type="PANTHER" id="PTHR43798">
    <property type="entry name" value="MONOACYLGLYCEROL LIPASE"/>
    <property type="match status" value="1"/>
</dbReference>
<dbReference type="PANTHER" id="PTHR43798:SF33">
    <property type="entry name" value="HYDROLASE, PUTATIVE (AFU_ORTHOLOGUE AFUA_2G14860)-RELATED"/>
    <property type="match status" value="1"/>
</dbReference>
<evidence type="ECO:0000256" key="1">
    <source>
        <dbReference type="ARBA" id="ARBA00001585"/>
    </source>
</evidence>
<feature type="active site" description="Nucleophile" evidence="8">
    <location>
        <position position="111"/>
    </location>
</feature>
<name>D6U6A8_KTERA</name>
<accession>D6U6A8</accession>
<dbReference type="GO" id="GO:0004177">
    <property type="term" value="F:aminopeptidase activity"/>
    <property type="evidence" value="ECO:0007669"/>
    <property type="project" value="UniProtKB-KW"/>
</dbReference>
<evidence type="ECO:0000313" key="11">
    <source>
        <dbReference type="Proteomes" id="UP000004508"/>
    </source>
</evidence>
<keyword evidence="10" id="KW-0645">Protease</keyword>